<keyword evidence="2" id="KW-1185">Reference proteome</keyword>
<evidence type="ECO:0000313" key="2">
    <source>
        <dbReference type="Proteomes" id="UP001141259"/>
    </source>
</evidence>
<sequence>MIRLGSAAGYLFEGPRVLGGWTPPSTPAVYAVLYELERANRYAVIYVGHSDDLTTEGFPFRHPRAACWVSRATSRWKVRVATFEVPGGTAAHREQIANELVSVYQPHCNRQKYDRAWKPAWIGEYEARTTSPLTTSRDPNER</sequence>
<evidence type="ECO:0000313" key="1">
    <source>
        <dbReference type="EMBL" id="MCS7478499.1"/>
    </source>
</evidence>
<protein>
    <submittedName>
        <fullName evidence="1">Uncharacterized protein</fullName>
    </submittedName>
</protein>
<gene>
    <name evidence="1" type="ORF">NZH93_16690</name>
</gene>
<dbReference type="EMBL" id="JANYMP010000007">
    <property type="protein sequence ID" value="MCS7478499.1"/>
    <property type="molecule type" value="Genomic_DNA"/>
</dbReference>
<dbReference type="RefSeq" id="WP_259624008.1">
    <property type="nucleotide sequence ID" value="NZ_JANYMP010000007.1"/>
</dbReference>
<proteinExistence type="predicted"/>
<dbReference type="AlphaFoldDB" id="A0A9X3A0F2"/>
<name>A0A9X3A0F2_9PSEU</name>
<accession>A0A9X3A0F2</accession>
<comment type="caution">
    <text evidence="1">The sequence shown here is derived from an EMBL/GenBank/DDBJ whole genome shotgun (WGS) entry which is preliminary data.</text>
</comment>
<organism evidence="1 2">
    <name type="scientific">Umezawaea endophytica</name>
    <dbReference type="NCBI Taxonomy" id="1654476"/>
    <lineage>
        <taxon>Bacteria</taxon>
        <taxon>Bacillati</taxon>
        <taxon>Actinomycetota</taxon>
        <taxon>Actinomycetes</taxon>
        <taxon>Pseudonocardiales</taxon>
        <taxon>Pseudonocardiaceae</taxon>
        <taxon>Umezawaea</taxon>
    </lineage>
</organism>
<reference evidence="1" key="1">
    <citation type="submission" date="2022-08" db="EMBL/GenBank/DDBJ databases">
        <authorList>
            <person name="Tistechok S."/>
            <person name="Samborskyy M."/>
            <person name="Roman I."/>
        </authorList>
    </citation>
    <scope>NUCLEOTIDE SEQUENCE</scope>
    <source>
        <strain evidence="1">DSM 103496</strain>
    </source>
</reference>
<dbReference type="Proteomes" id="UP001141259">
    <property type="component" value="Unassembled WGS sequence"/>
</dbReference>